<dbReference type="InterPro" id="IPR000551">
    <property type="entry name" value="MerR-type_HTH_dom"/>
</dbReference>
<dbReference type="EMBL" id="FOLW01000001">
    <property type="protein sequence ID" value="SFC06443.1"/>
    <property type="molecule type" value="Genomic_DNA"/>
</dbReference>
<reference evidence="3 4" key="1">
    <citation type="submission" date="2016-10" db="EMBL/GenBank/DDBJ databases">
        <authorList>
            <person name="Varghese N."/>
            <person name="Submissions S."/>
        </authorList>
    </citation>
    <scope>NUCLEOTIDE SEQUENCE [LARGE SCALE GENOMIC DNA]</scope>
    <source>
        <strain evidence="3 4">DSM 5563</strain>
    </source>
</reference>
<protein>
    <submittedName>
        <fullName evidence="3">DNA-binding transcriptional regulator, MerR family</fullName>
    </submittedName>
</protein>
<keyword evidence="1 3" id="KW-0238">DNA-binding</keyword>
<dbReference type="RefSeq" id="WP_074820233.1">
    <property type="nucleotide sequence ID" value="NZ_FOLW01000001.1"/>
</dbReference>
<evidence type="ECO:0000259" key="2">
    <source>
        <dbReference type="PROSITE" id="PS50937"/>
    </source>
</evidence>
<dbReference type="GO" id="GO:0003677">
    <property type="term" value="F:DNA binding"/>
    <property type="evidence" value="ECO:0007669"/>
    <property type="project" value="UniProtKB-KW"/>
</dbReference>
<sequence length="133" mass="14575">MKQLDIAQVTKQCGLPPSTLRFYEEKGLIQSIGRKGLRRQYHENVLQRLALIALGQSAGFSLTEIAGMFNQQGEPALDREMLAAKANEIGKTIQRLSAIRDGLNHAANCPAPNHMQCPAFQKMLKAAGTKSTL</sequence>
<dbReference type="CDD" id="cd04781">
    <property type="entry name" value="HTH_MerR-like_sg6"/>
    <property type="match status" value="1"/>
</dbReference>
<dbReference type="PROSITE" id="PS50937">
    <property type="entry name" value="HTH_MERR_2"/>
    <property type="match status" value="1"/>
</dbReference>
<organism evidence="3 4">
    <name type="scientific">Pragia fontium DSM 5563 = ATCC 49100</name>
    <dbReference type="NCBI Taxonomy" id="1122977"/>
    <lineage>
        <taxon>Bacteria</taxon>
        <taxon>Pseudomonadati</taxon>
        <taxon>Pseudomonadota</taxon>
        <taxon>Gammaproteobacteria</taxon>
        <taxon>Enterobacterales</taxon>
        <taxon>Budviciaceae</taxon>
        <taxon>Pragia</taxon>
    </lineage>
</organism>
<dbReference type="SMART" id="SM00422">
    <property type="entry name" value="HTH_MERR"/>
    <property type="match status" value="1"/>
</dbReference>
<dbReference type="SUPFAM" id="SSF46955">
    <property type="entry name" value="Putative DNA-binding domain"/>
    <property type="match status" value="1"/>
</dbReference>
<evidence type="ECO:0000313" key="4">
    <source>
        <dbReference type="Proteomes" id="UP000226420"/>
    </source>
</evidence>
<evidence type="ECO:0000256" key="1">
    <source>
        <dbReference type="ARBA" id="ARBA00023125"/>
    </source>
</evidence>
<gene>
    <name evidence="3" type="ORF">SAMN02745723_101293</name>
</gene>
<name>A0AAJ4W7X2_9GAMM</name>
<dbReference type="Gene3D" id="1.10.1660.10">
    <property type="match status" value="1"/>
</dbReference>
<dbReference type="PANTHER" id="PTHR30204:SF97">
    <property type="entry name" value="MERR FAMILY REGULATORY PROTEIN"/>
    <property type="match status" value="1"/>
</dbReference>
<dbReference type="InterPro" id="IPR047057">
    <property type="entry name" value="MerR_fam"/>
</dbReference>
<dbReference type="InterPro" id="IPR009061">
    <property type="entry name" value="DNA-bd_dom_put_sf"/>
</dbReference>
<dbReference type="Proteomes" id="UP000226420">
    <property type="component" value="Unassembled WGS sequence"/>
</dbReference>
<evidence type="ECO:0000313" key="3">
    <source>
        <dbReference type="EMBL" id="SFC06443.1"/>
    </source>
</evidence>
<proteinExistence type="predicted"/>
<feature type="domain" description="HTH merR-type" evidence="2">
    <location>
        <begin position="1"/>
        <end position="71"/>
    </location>
</feature>
<dbReference type="PRINTS" id="PR00040">
    <property type="entry name" value="HTHMERR"/>
</dbReference>
<dbReference type="Pfam" id="PF13411">
    <property type="entry name" value="MerR_1"/>
    <property type="match status" value="1"/>
</dbReference>
<comment type="caution">
    <text evidence="3">The sequence shown here is derived from an EMBL/GenBank/DDBJ whole genome shotgun (WGS) entry which is preliminary data.</text>
</comment>
<accession>A0AAJ4W7X2</accession>
<dbReference type="AlphaFoldDB" id="A0AAJ4W7X2"/>
<dbReference type="GO" id="GO:0003700">
    <property type="term" value="F:DNA-binding transcription factor activity"/>
    <property type="evidence" value="ECO:0007669"/>
    <property type="project" value="InterPro"/>
</dbReference>
<dbReference type="PANTHER" id="PTHR30204">
    <property type="entry name" value="REDOX-CYCLING DRUG-SENSING TRANSCRIPTIONAL ACTIVATOR SOXR"/>
    <property type="match status" value="1"/>
</dbReference>